<dbReference type="InterPro" id="IPR046885">
    <property type="entry name" value="MnmA-like_C"/>
</dbReference>
<evidence type="ECO:0000256" key="4">
    <source>
        <dbReference type="ARBA" id="ARBA00022741"/>
    </source>
</evidence>
<dbReference type="GO" id="GO:0005737">
    <property type="term" value="C:cytoplasm"/>
    <property type="evidence" value="ECO:0007669"/>
    <property type="project" value="UniProtKB-SubCell"/>
</dbReference>
<evidence type="ECO:0000259" key="11">
    <source>
        <dbReference type="Pfam" id="PF20258"/>
    </source>
</evidence>
<evidence type="ECO:0000256" key="8">
    <source>
        <dbReference type="ARBA" id="ARBA00051542"/>
    </source>
</evidence>
<dbReference type="Gene3D" id="2.30.30.280">
    <property type="entry name" value="Adenine nucleotide alpha hydrolases-like domains"/>
    <property type="match status" value="1"/>
</dbReference>
<feature type="site" description="Interaction with tRNA" evidence="10">
    <location>
        <position position="119"/>
    </location>
</feature>
<dbReference type="SUPFAM" id="SSF52402">
    <property type="entry name" value="Adenine nucleotide alpha hydrolases-like"/>
    <property type="match status" value="1"/>
</dbReference>
<dbReference type="HAMAP" id="MF_00144">
    <property type="entry name" value="tRNA_thiouridyl_MnmA"/>
    <property type="match status" value="1"/>
</dbReference>
<evidence type="ECO:0000256" key="10">
    <source>
        <dbReference type="HAMAP-Rule" id="MF_00144"/>
    </source>
</evidence>
<organism evidence="13 14">
    <name type="scientific">Dehalogenimonas etheniformans</name>
    <dbReference type="NCBI Taxonomy" id="1536648"/>
    <lineage>
        <taxon>Bacteria</taxon>
        <taxon>Bacillati</taxon>
        <taxon>Chloroflexota</taxon>
        <taxon>Dehalococcoidia</taxon>
        <taxon>Dehalococcoidales</taxon>
        <taxon>Dehalococcoidaceae</taxon>
        <taxon>Dehalogenimonas</taxon>
    </lineage>
</organism>
<dbReference type="PANTHER" id="PTHR11933">
    <property type="entry name" value="TRNA 5-METHYLAMINOMETHYL-2-THIOURIDYLATE -METHYLTRANSFERASE"/>
    <property type="match status" value="1"/>
</dbReference>
<keyword evidence="10" id="KW-0963">Cytoplasm</keyword>
<gene>
    <name evidence="10" type="primary">mnmA</name>
    <name evidence="13" type="ORF">JP09_003100</name>
</gene>
<dbReference type="OrthoDB" id="9800696at2"/>
<comment type="caution">
    <text evidence="13">The sequence shown here is derived from an EMBL/GenBank/DDBJ whole genome shotgun (WGS) entry which is preliminary data.</text>
</comment>
<dbReference type="InterPro" id="IPR004506">
    <property type="entry name" value="MnmA-like"/>
</dbReference>
<evidence type="ECO:0000313" key="13">
    <source>
        <dbReference type="EMBL" id="PPD58866.1"/>
    </source>
</evidence>
<keyword evidence="14" id="KW-1185">Reference proteome</keyword>
<dbReference type="EMBL" id="JQAN02000006">
    <property type="protein sequence ID" value="PPD58866.1"/>
    <property type="molecule type" value="Genomic_DNA"/>
</dbReference>
<dbReference type="InterPro" id="IPR023382">
    <property type="entry name" value="MnmA-like_central_sf"/>
</dbReference>
<evidence type="ECO:0000259" key="12">
    <source>
        <dbReference type="Pfam" id="PF20259"/>
    </source>
</evidence>
<dbReference type="RefSeq" id="WP_102330350.1">
    <property type="nucleotide sequence ID" value="NZ_CP058566.2"/>
</dbReference>
<feature type="active site" description="Nucleophile" evidence="10">
    <location>
        <position position="94"/>
    </location>
</feature>
<evidence type="ECO:0000256" key="9">
    <source>
        <dbReference type="ARBA" id="ARBA00056575"/>
    </source>
</evidence>
<dbReference type="InterPro" id="IPR014729">
    <property type="entry name" value="Rossmann-like_a/b/a_fold"/>
</dbReference>
<feature type="active site" description="Cysteine persulfide intermediate" evidence="10">
    <location>
        <position position="189"/>
    </location>
</feature>
<dbReference type="Pfam" id="PF03054">
    <property type="entry name" value="tRNA_Me_trans"/>
    <property type="match status" value="1"/>
</dbReference>
<keyword evidence="5 10" id="KW-0067">ATP-binding</keyword>
<keyword evidence="7" id="KW-1015">Disulfide bond</keyword>
<dbReference type="InterPro" id="IPR046884">
    <property type="entry name" value="MnmA-like_central"/>
</dbReference>
<reference evidence="13 14" key="1">
    <citation type="journal article" date="2017" name="ISME J.">
        <title>Grape pomace compost harbors organohalide-respiring Dehalogenimonas species with novel reductive dehalogenase genes.</title>
        <authorList>
            <person name="Yang Y."/>
            <person name="Higgins S.A."/>
            <person name="Yan J."/>
            <person name="Simsir B."/>
            <person name="Chourey K."/>
            <person name="Iyer R."/>
            <person name="Hettich R.L."/>
            <person name="Baldwin B."/>
            <person name="Ogles D.M."/>
            <person name="Loffler F.E."/>
        </authorList>
    </citation>
    <scope>NUCLEOTIDE SEQUENCE [LARGE SCALE GENOMIC DNA]</scope>
    <source>
        <strain evidence="13 14">GP</strain>
    </source>
</reference>
<comment type="catalytic activity">
    <reaction evidence="8 10">
        <text>S-sulfanyl-L-cysteinyl-[protein] + uridine(34) in tRNA + AH2 + ATP = 2-thiouridine(34) in tRNA + L-cysteinyl-[protein] + A + AMP + diphosphate + H(+)</text>
        <dbReference type="Rhea" id="RHEA:47032"/>
        <dbReference type="Rhea" id="RHEA-COMP:10131"/>
        <dbReference type="Rhea" id="RHEA-COMP:11726"/>
        <dbReference type="Rhea" id="RHEA-COMP:11727"/>
        <dbReference type="Rhea" id="RHEA-COMP:11728"/>
        <dbReference type="ChEBI" id="CHEBI:13193"/>
        <dbReference type="ChEBI" id="CHEBI:15378"/>
        <dbReference type="ChEBI" id="CHEBI:17499"/>
        <dbReference type="ChEBI" id="CHEBI:29950"/>
        <dbReference type="ChEBI" id="CHEBI:30616"/>
        <dbReference type="ChEBI" id="CHEBI:33019"/>
        <dbReference type="ChEBI" id="CHEBI:61963"/>
        <dbReference type="ChEBI" id="CHEBI:65315"/>
        <dbReference type="ChEBI" id="CHEBI:87170"/>
        <dbReference type="ChEBI" id="CHEBI:456215"/>
        <dbReference type="EC" id="2.8.1.13"/>
    </reaction>
</comment>
<dbReference type="PANTHER" id="PTHR11933:SF5">
    <property type="entry name" value="MITOCHONDRIAL TRNA-SPECIFIC 2-THIOURIDYLASE 1"/>
    <property type="match status" value="1"/>
</dbReference>
<dbReference type="EC" id="2.8.1.13" evidence="10"/>
<evidence type="ECO:0000256" key="1">
    <source>
        <dbReference type="ARBA" id="ARBA00022555"/>
    </source>
</evidence>
<dbReference type="CDD" id="cd01998">
    <property type="entry name" value="MnmA_TRMU-like"/>
    <property type="match status" value="1"/>
</dbReference>
<protein>
    <recommendedName>
        <fullName evidence="10">tRNA-specific 2-thiouridylase MnmA</fullName>
        <ecNumber evidence="10">2.8.1.13</ecNumber>
    </recommendedName>
</protein>
<dbReference type="Gene3D" id="3.40.50.620">
    <property type="entry name" value="HUPs"/>
    <property type="match status" value="1"/>
</dbReference>
<dbReference type="GO" id="GO:0002143">
    <property type="term" value="P:tRNA wobble position uridine thiolation"/>
    <property type="evidence" value="ECO:0007669"/>
    <property type="project" value="TreeGrafter"/>
</dbReference>
<feature type="binding site" evidence="10">
    <location>
        <begin position="9"/>
        <end position="16"/>
    </location>
    <ligand>
        <name>ATP</name>
        <dbReference type="ChEBI" id="CHEBI:30616"/>
    </ligand>
</feature>
<dbReference type="GO" id="GO:0005524">
    <property type="term" value="F:ATP binding"/>
    <property type="evidence" value="ECO:0007669"/>
    <property type="project" value="UniProtKB-KW"/>
</dbReference>
<evidence type="ECO:0000256" key="3">
    <source>
        <dbReference type="ARBA" id="ARBA00022694"/>
    </source>
</evidence>
<evidence type="ECO:0000256" key="6">
    <source>
        <dbReference type="ARBA" id="ARBA00022884"/>
    </source>
</evidence>
<proteinExistence type="inferred from homology"/>
<feature type="region of interest" description="Interaction with tRNA" evidence="10">
    <location>
        <begin position="140"/>
        <end position="142"/>
    </location>
</feature>
<comment type="subcellular location">
    <subcellularLocation>
        <location evidence="10">Cytoplasm</location>
    </subcellularLocation>
</comment>
<sequence>MTVPKVAVAMSGGVDSSVAALLLKEVGYDVIGVTMRLTDSHKSAASAENAASIAAKLGIKHYTADLSQEFQKHVIDYFCEAYQTGQTPNPCIVCNKQIKFGALLKYAESLGAEYLASGHYARIQSGATGYRLYKAVDTKKDQSYFLYRLNQTLLNRIMLPMGELTKNKVRQLALSANLQVPENESQDICFLEEQDYQSFLKGSFPMLPGEIVNEHGEIIGQHSGISRYTIGQRHGLNISGKHPQYVIGIDAARNRITLGAESALLKQSVKIRDLNWISGSWPEDISSLSAKIRYRMPDSPIMSLTVDSQDSAIITFEKPVRAVTPGQSAVIYRCDEVLGGGIIIA</sequence>
<keyword evidence="6 10" id="KW-0694">RNA-binding</keyword>
<dbReference type="Pfam" id="PF20259">
    <property type="entry name" value="tRNA_Me_trans_M"/>
    <property type="match status" value="1"/>
</dbReference>
<feature type="binding site" evidence="10">
    <location>
        <position position="118"/>
    </location>
    <ligand>
        <name>ATP</name>
        <dbReference type="ChEBI" id="CHEBI:30616"/>
    </ligand>
</feature>
<dbReference type="NCBIfam" id="TIGR00420">
    <property type="entry name" value="trmU"/>
    <property type="match status" value="1"/>
</dbReference>
<keyword evidence="2 10" id="KW-0808">Transferase</keyword>
<keyword evidence="1 10" id="KW-0820">tRNA-binding</keyword>
<evidence type="ECO:0000313" key="14">
    <source>
        <dbReference type="Proteomes" id="UP000235653"/>
    </source>
</evidence>
<evidence type="ECO:0000256" key="5">
    <source>
        <dbReference type="ARBA" id="ARBA00022840"/>
    </source>
</evidence>
<dbReference type="Proteomes" id="UP000235653">
    <property type="component" value="Unassembled WGS sequence"/>
</dbReference>
<feature type="region of interest" description="Interaction with tRNA" evidence="10">
    <location>
        <begin position="293"/>
        <end position="294"/>
    </location>
</feature>
<feature type="site" description="Interaction with tRNA" evidence="10">
    <location>
        <position position="327"/>
    </location>
</feature>
<keyword evidence="4 10" id="KW-0547">Nucleotide-binding</keyword>
<feature type="binding site" evidence="10">
    <location>
        <position position="35"/>
    </location>
    <ligand>
        <name>ATP</name>
        <dbReference type="ChEBI" id="CHEBI:30616"/>
    </ligand>
</feature>
<dbReference type="NCBIfam" id="NF001138">
    <property type="entry name" value="PRK00143.1"/>
    <property type="match status" value="1"/>
</dbReference>
<dbReference type="Gene3D" id="2.40.30.10">
    <property type="entry name" value="Translation factors"/>
    <property type="match status" value="1"/>
</dbReference>
<name>A0A2P5P998_9CHLR</name>
<accession>A0A2P5P998</accession>
<dbReference type="AlphaFoldDB" id="A0A2P5P998"/>
<dbReference type="GO" id="GO:0000049">
    <property type="term" value="F:tRNA binding"/>
    <property type="evidence" value="ECO:0007669"/>
    <property type="project" value="UniProtKB-KW"/>
</dbReference>
<evidence type="ECO:0000256" key="7">
    <source>
        <dbReference type="ARBA" id="ARBA00023157"/>
    </source>
</evidence>
<evidence type="ECO:0000256" key="2">
    <source>
        <dbReference type="ARBA" id="ARBA00022679"/>
    </source>
</evidence>
<keyword evidence="3 10" id="KW-0819">tRNA processing</keyword>
<dbReference type="FunFam" id="2.30.30.280:FF:000001">
    <property type="entry name" value="tRNA-specific 2-thiouridylase MnmA"/>
    <property type="match status" value="1"/>
</dbReference>
<feature type="domain" description="tRNA-specific 2-thiouridylase MnmA-like C-terminal" evidence="11">
    <location>
        <begin position="267"/>
        <end position="343"/>
    </location>
</feature>
<comment type="similarity">
    <text evidence="10">Belongs to the MnmA/TRMU family.</text>
</comment>
<dbReference type="GO" id="GO:0103016">
    <property type="term" value="F:tRNA-uridine 2-sulfurtransferase activity"/>
    <property type="evidence" value="ECO:0007669"/>
    <property type="project" value="UniProtKB-EC"/>
</dbReference>
<dbReference type="Pfam" id="PF20258">
    <property type="entry name" value="tRNA_Me_trans_C"/>
    <property type="match status" value="1"/>
</dbReference>
<comment type="caution">
    <text evidence="10">Lacks conserved residue(s) required for the propagation of feature annotation.</text>
</comment>
<feature type="domain" description="tRNA-specific 2-thiouridylase MnmA-like central" evidence="12">
    <location>
        <begin position="197"/>
        <end position="259"/>
    </location>
</feature>
<comment type="function">
    <text evidence="9 10">Catalyzes the 2-thiolation of uridine at the wobble position (U34) of tRNA, leading to the formation of s(2)U34.</text>
</comment>